<dbReference type="HOGENOM" id="CLU_033726_2_0_1"/>
<dbReference type="Proteomes" id="UP000054321">
    <property type="component" value="Unassembled WGS sequence"/>
</dbReference>
<evidence type="ECO:0000313" key="3">
    <source>
        <dbReference type="Proteomes" id="UP000054321"/>
    </source>
</evidence>
<dbReference type="PANTHER" id="PTHR38116:SF1">
    <property type="entry name" value="BZIP DOMAIN-CONTAINING PROTEIN"/>
    <property type="match status" value="1"/>
</dbReference>
<gene>
    <name evidence="2" type="ORF">OIDMADRAFT_137601</name>
</gene>
<accession>A0A0C3GQI5</accession>
<feature type="signal peptide" evidence="1">
    <location>
        <begin position="1"/>
        <end position="28"/>
    </location>
</feature>
<name>A0A0C3GQI5_OIDMZ</name>
<sequence length="169" mass="19551">MLGSPRIDLLLTLIQFNVFRALVTNTSALGFTTAWMDAEAESPFNTPNPGYDINLSCPVHLRPTALQRAIEHHPWIDLFPIPELRDNILRLGDSYDDTPLCIQMLEFCDIPHEKTGLIAWGDPWDPSGWEISEEFLRKWPWVLNGCHELFRSTNLWREKRGENKLFVGY</sequence>
<keyword evidence="1" id="KW-0732">Signal</keyword>
<dbReference type="InterPro" id="IPR021833">
    <property type="entry name" value="DUF3425"/>
</dbReference>
<reference evidence="2 3" key="1">
    <citation type="submission" date="2014-04" db="EMBL/GenBank/DDBJ databases">
        <authorList>
            <consortium name="DOE Joint Genome Institute"/>
            <person name="Kuo A."/>
            <person name="Martino E."/>
            <person name="Perotto S."/>
            <person name="Kohler A."/>
            <person name="Nagy L.G."/>
            <person name="Floudas D."/>
            <person name="Copeland A."/>
            <person name="Barry K.W."/>
            <person name="Cichocki N."/>
            <person name="Veneault-Fourrey C."/>
            <person name="LaButti K."/>
            <person name="Lindquist E.A."/>
            <person name="Lipzen A."/>
            <person name="Lundell T."/>
            <person name="Morin E."/>
            <person name="Murat C."/>
            <person name="Sun H."/>
            <person name="Tunlid A."/>
            <person name="Henrissat B."/>
            <person name="Grigoriev I.V."/>
            <person name="Hibbett D.S."/>
            <person name="Martin F."/>
            <person name="Nordberg H.P."/>
            <person name="Cantor M.N."/>
            <person name="Hua S.X."/>
        </authorList>
    </citation>
    <scope>NUCLEOTIDE SEQUENCE [LARGE SCALE GENOMIC DNA]</scope>
    <source>
        <strain evidence="2 3">Zn</strain>
    </source>
</reference>
<organism evidence="2 3">
    <name type="scientific">Oidiodendron maius (strain Zn)</name>
    <dbReference type="NCBI Taxonomy" id="913774"/>
    <lineage>
        <taxon>Eukaryota</taxon>
        <taxon>Fungi</taxon>
        <taxon>Dikarya</taxon>
        <taxon>Ascomycota</taxon>
        <taxon>Pezizomycotina</taxon>
        <taxon>Leotiomycetes</taxon>
        <taxon>Leotiomycetes incertae sedis</taxon>
        <taxon>Myxotrichaceae</taxon>
        <taxon>Oidiodendron</taxon>
    </lineage>
</organism>
<evidence type="ECO:0000256" key="1">
    <source>
        <dbReference type="SAM" id="SignalP"/>
    </source>
</evidence>
<dbReference type="InParanoid" id="A0A0C3GQI5"/>
<dbReference type="Pfam" id="PF11905">
    <property type="entry name" value="DUF3425"/>
    <property type="match status" value="1"/>
</dbReference>
<dbReference type="OrthoDB" id="2245989at2759"/>
<dbReference type="STRING" id="913774.A0A0C3GQI5"/>
<dbReference type="AlphaFoldDB" id="A0A0C3GQI5"/>
<feature type="chain" id="PRO_5002174590" evidence="1">
    <location>
        <begin position="29"/>
        <end position="169"/>
    </location>
</feature>
<dbReference type="PANTHER" id="PTHR38116">
    <property type="entry name" value="CHROMOSOME 7, WHOLE GENOME SHOTGUN SEQUENCE"/>
    <property type="match status" value="1"/>
</dbReference>
<keyword evidence="3" id="KW-1185">Reference proteome</keyword>
<protein>
    <submittedName>
        <fullName evidence="2">Uncharacterized protein</fullName>
    </submittedName>
</protein>
<dbReference type="EMBL" id="KN832894">
    <property type="protein sequence ID" value="KIM93614.1"/>
    <property type="molecule type" value="Genomic_DNA"/>
</dbReference>
<proteinExistence type="predicted"/>
<evidence type="ECO:0000313" key="2">
    <source>
        <dbReference type="EMBL" id="KIM93614.1"/>
    </source>
</evidence>
<reference evidence="3" key="2">
    <citation type="submission" date="2015-01" db="EMBL/GenBank/DDBJ databases">
        <title>Evolutionary Origins and Diversification of the Mycorrhizal Mutualists.</title>
        <authorList>
            <consortium name="DOE Joint Genome Institute"/>
            <consortium name="Mycorrhizal Genomics Consortium"/>
            <person name="Kohler A."/>
            <person name="Kuo A."/>
            <person name="Nagy L.G."/>
            <person name="Floudas D."/>
            <person name="Copeland A."/>
            <person name="Barry K.W."/>
            <person name="Cichocki N."/>
            <person name="Veneault-Fourrey C."/>
            <person name="LaButti K."/>
            <person name="Lindquist E.A."/>
            <person name="Lipzen A."/>
            <person name="Lundell T."/>
            <person name="Morin E."/>
            <person name="Murat C."/>
            <person name="Riley R."/>
            <person name="Ohm R."/>
            <person name="Sun H."/>
            <person name="Tunlid A."/>
            <person name="Henrissat B."/>
            <person name="Grigoriev I.V."/>
            <person name="Hibbett D.S."/>
            <person name="Martin F."/>
        </authorList>
    </citation>
    <scope>NUCLEOTIDE SEQUENCE [LARGE SCALE GENOMIC DNA]</scope>
    <source>
        <strain evidence="3">Zn</strain>
    </source>
</reference>